<comment type="caution">
    <text evidence="3">The sequence shown here is derived from an EMBL/GenBank/DDBJ whole genome shotgun (WGS) entry which is preliminary data.</text>
</comment>
<keyword evidence="1" id="KW-0479">Metal-binding</keyword>
<dbReference type="Gene3D" id="2.60.120.10">
    <property type="entry name" value="Jelly Rolls"/>
    <property type="match status" value="1"/>
</dbReference>
<organism evidence="3 4">
    <name type="scientific">Winogradskyella immobilis</name>
    <dbReference type="NCBI Taxonomy" id="2816852"/>
    <lineage>
        <taxon>Bacteria</taxon>
        <taxon>Pseudomonadati</taxon>
        <taxon>Bacteroidota</taxon>
        <taxon>Flavobacteriia</taxon>
        <taxon>Flavobacteriales</taxon>
        <taxon>Flavobacteriaceae</taxon>
        <taxon>Winogradskyella</taxon>
    </lineage>
</organism>
<evidence type="ECO:0000259" key="2">
    <source>
        <dbReference type="Pfam" id="PF07883"/>
    </source>
</evidence>
<dbReference type="PANTHER" id="PTHR35848:SF6">
    <property type="entry name" value="CUPIN TYPE-2 DOMAIN-CONTAINING PROTEIN"/>
    <property type="match status" value="1"/>
</dbReference>
<dbReference type="EMBL" id="JAFMPT010000003">
    <property type="protein sequence ID" value="MCC1483612.1"/>
    <property type="molecule type" value="Genomic_DNA"/>
</dbReference>
<evidence type="ECO:0000256" key="1">
    <source>
        <dbReference type="ARBA" id="ARBA00022723"/>
    </source>
</evidence>
<keyword evidence="4" id="KW-1185">Reference proteome</keyword>
<dbReference type="Proteomes" id="UP000778797">
    <property type="component" value="Unassembled WGS sequence"/>
</dbReference>
<dbReference type="SUPFAM" id="SSF51182">
    <property type="entry name" value="RmlC-like cupins"/>
    <property type="match status" value="1"/>
</dbReference>
<dbReference type="RefSeq" id="WP_227476065.1">
    <property type="nucleotide sequence ID" value="NZ_JAFMPT010000003.1"/>
</dbReference>
<dbReference type="PANTHER" id="PTHR35848">
    <property type="entry name" value="OXALATE-BINDING PROTEIN"/>
    <property type="match status" value="1"/>
</dbReference>
<protein>
    <submittedName>
        <fullName evidence="3">Cupin domain-containing protein</fullName>
    </submittedName>
</protein>
<reference evidence="3" key="2">
    <citation type="submission" date="2021-10" db="EMBL/GenBank/DDBJ databases">
        <title>Genome of Winogradskyella sp. E313.</title>
        <authorList>
            <person name="Zhou Y."/>
        </authorList>
    </citation>
    <scope>NUCLEOTIDE SEQUENCE</scope>
    <source>
        <strain evidence="3">E313</strain>
    </source>
</reference>
<dbReference type="InterPro" id="IPR051610">
    <property type="entry name" value="GPI/OXD"/>
</dbReference>
<dbReference type="InterPro" id="IPR011051">
    <property type="entry name" value="RmlC_Cupin_sf"/>
</dbReference>
<dbReference type="InterPro" id="IPR013096">
    <property type="entry name" value="Cupin_2"/>
</dbReference>
<feature type="domain" description="Cupin type-2" evidence="2">
    <location>
        <begin position="56"/>
        <end position="123"/>
    </location>
</feature>
<dbReference type="CDD" id="cd06985">
    <property type="entry name" value="cupin_BF4112"/>
    <property type="match status" value="1"/>
</dbReference>
<gene>
    <name evidence="3" type="ORF">J1C55_03330</name>
</gene>
<accession>A0ABS8EMS7</accession>
<evidence type="ECO:0000313" key="3">
    <source>
        <dbReference type="EMBL" id="MCC1483612.1"/>
    </source>
</evidence>
<proteinExistence type="predicted"/>
<evidence type="ECO:0000313" key="4">
    <source>
        <dbReference type="Proteomes" id="UP000778797"/>
    </source>
</evidence>
<sequence length="148" mass="16826">MNNNEQTANDYSKIELGEFSNLTENVFQPSPDFKLDGKKFVKDDLGLTSSEISFNCMQPNTAIPFLHKHKENEEIYLCVKGQGQLLLNDKYVDLKEGTLVRVAKDTERAIRNNTDETFTFIVIQAKENSLEGSTISDGYAIEKKPNWN</sequence>
<dbReference type="InterPro" id="IPR014710">
    <property type="entry name" value="RmlC-like_jellyroll"/>
</dbReference>
<name>A0ABS8EMS7_9FLAO</name>
<dbReference type="Pfam" id="PF07883">
    <property type="entry name" value="Cupin_2"/>
    <property type="match status" value="1"/>
</dbReference>
<reference evidence="3" key="1">
    <citation type="submission" date="2021-03" db="EMBL/GenBank/DDBJ databases">
        <authorList>
            <person name="Ping X."/>
        </authorList>
    </citation>
    <scope>NUCLEOTIDE SEQUENCE</scope>
    <source>
        <strain evidence="3">E313</strain>
    </source>
</reference>